<accession>G4U2E9</accession>
<evidence type="ECO:0000313" key="3">
    <source>
        <dbReference type="EMBL" id="CCA77735.1"/>
    </source>
</evidence>
<feature type="compositionally biased region" description="Polar residues" evidence="2">
    <location>
        <begin position="50"/>
        <end position="63"/>
    </location>
</feature>
<reference evidence="3 4" key="1">
    <citation type="journal article" date="2011" name="PLoS Pathog.">
        <title>Endophytic Life Strategies Decoded by Genome and Transcriptome Analyses of the Mutualistic Root Symbiont Piriformospora indica.</title>
        <authorList>
            <person name="Zuccaro A."/>
            <person name="Lahrmann U."/>
            <person name="Guldener U."/>
            <person name="Langen G."/>
            <person name="Pfiffi S."/>
            <person name="Biedenkopf D."/>
            <person name="Wong P."/>
            <person name="Samans B."/>
            <person name="Grimm C."/>
            <person name="Basiewicz M."/>
            <person name="Murat C."/>
            <person name="Martin F."/>
            <person name="Kogel K.H."/>
        </authorList>
    </citation>
    <scope>NUCLEOTIDE SEQUENCE [LARGE SCALE GENOMIC DNA]</scope>
    <source>
        <strain evidence="3 4">DSM 11827</strain>
    </source>
</reference>
<organism evidence="3 4">
    <name type="scientific">Serendipita indica (strain DSM 11827)</name>
    <name type="common">Root endophyte fungus</name>
    <name type="synonym">Piriformospora indica</name>
    <dbReference type="NCBI Taxonomy" id="1109443"/>
    <lineage>
        <taxon>Eukaryota</taxon>
        <taxon>Fungi</taxon>
        <taxon>Dikarya</taxon>
        <taxon>Basidiomycota</taxon>
        <taxon>Agaricomycotina</taxon>
        <taxon>Agaricomycetes</taxon>
        <taxon>Sebacinales</taxon>
        <taxon>Serendipitaceae</taxon>
        <taxon>Serendipita</taxon>
    </lineage>
</organism>
<dbReference type="AlphaFoldDB" id="G4U2E9"/>
<comment type="caution">
    <text evidence="3">The sequence shown here is derived from an EMBL/GenBank/DDBJ whole genome shotgun (WGS) entry which is preliminary data.</text>
</comment>
<name>G4U2E9_SERID</name>
<protein>
    <submittedName>
        <fullName evidence="3">Uncharacterized protein</fullName>
    </submittedName>
</protein>
<evidence type="ECO:0000256" key="2">
    <source>
        <dbReference type="SAM" id="MobiDB-lite"/>
    </source>
</evidence>
<dbReference type="Proteomes" id="UP000007148">
    <property type="component" value="Unassembled WGS sequence"/>
</dbReference>
<proteinExistence type="predicted"/>
<dbReference type="EMBL" id="CAFZ01001869">
    <property type="protein sequence ID" value="CCA77735.1"/>
    <property type="molecule type" value="Genomic_DNA"/>
</dbReference>
<sequence length="291" mass="31512">MRDSTNAHHNKLEKSPHARRASLTSGRKTSLRKAQVEEDASTRAMAGSASRLNQNNADANESTPVPPLTPKSIRNDDYEEQELHNVVQHALPPTPPAQDDPFARGGAGGYHVTFNGDQTKDGSVRSLMNWRDDPDAVATKNKSNLHAATATQDTNPSAKADNLRANPLGTEAVVGTAGLGMSSRAYGVDQRDESGDWASDGHQGHDLLGGGTERAIDIATARKKIQFAVEAELAADRALELARHAVHEARAAVKSLEKQMNDEFQRAQARKMETDGVVKELEKLGRHDHRA</sequence>
<dbReference type="HOGENOM" id="CLU_083388_0_0_1"/>
<evidence type="ECO:0000313" key="4">
    <source>
        <dbReference type="Proteomes" id="UP000007148"/>
    </source>
</evidence>
<evidence type="ECO:0000256" key="1">
    <source>
        <dbReference type="SAM" id="Coils"/>
    </source>
</evidence>
<keyword evidence="4" id="KW-1185">Reference proteome</keyword>
<gene>
    <name evidence="3" type="ORF">PIIN_02957</name>
</gene>
<dbReference type="OrthoDB" id="3211582at2759"/>
<dbReference type="InParanoid" id="G4U2E9"/>
<feature type="coiled-coil region" evidence="1">
    <location>
        <begin position="239"/>
        <end position="266"/>
    </location>
</feature>
<feature type="compositionally biased region" description="Basic and acidic residues" evidence="2">
    <location>
        <begin position="1"/>
        <end position="16"/>
    </location>
</feature>
<feature type="region of interest" description="Disordered" evidence="2">
    <location>
        <begin position="1"/>
        <end position="125"/>
    </location>
</feature>
<keyword evidence="1" id="KW-0175">Coiled coil</keyword>